<protein>
    <submittedName>
        <fullName evidence="3">S-layer homology domain-containing protein</fullName>
    </submittedName>
</protein>
<sequence>MSVKGQLLKYSLAAAIVSTSFAGIPFSEKGLANHLAAQTAFAASTNNLQVAIDRFNTVSAALTPEGATKVEAARSAIKGLAQDNAKLEAIAGPIATKLGITDTNDRAVFGKLLLDVLSIPTTLNVKALDDIRTVPEYREVLKRADVGVTDVSAITVEAVATAAVQAEAYVGNQLKSKSILEWAAIAKDKNQAKELVSGALNAALSASDAAALKELVTNAKITGDDLAQALDKLEQEVNSTVFNAAALAIADAYYNVLNSSTGTTPGGSVIIPSVTVDQQFNDLIKKLEGASDAEKQELVKQALALFAQVVKDAGTIDASSLVKTVDGVAVADVSDAVIAKLDIVISAYAKLQEFLKAAGSDAKVTAGALTVNLGKIANESVEIKLSEAATKKLNASPFGKLDLAFNGLTVSVPNSDEYGKSLGLKVNTKDNAGEPAVKGYAAVSSVYDFNLAVGGQAVHEFTNPIVVRIPLGNLDGVDKELLSVAKIVDGKLVFQGGVLDGNTIVEPRESFSSYVVVENKVSFADIASVKSWAGRQIEVLAAKGAISGRSENVFDPKGNVTRAEFAKMLVRALNLESSNLTSSFKDVKSTDWFAPYVAAAAKKGIINGRTATTFAPNATITRAEMATMIARALSLTTSVEAVEDVDGALKAFKDAAQINATLKAGVALAAKEGIVIGNNGKFNPNNNASRAEAAVILYRAIQVK</sequence>
<name>A0ABR8MZG1_9BACL</name>
<accession>A0ABR8MZG1</accession>
<feature type="chain" id="PRO_5045518573" evidence="1">
    <location>
        <begin position="23"/>
        <end position="704"/>
    </location>
</feature>
<dbReference type="Proteomes" id="UP000609346">
    <property type="component" value="Unassembled WGS sequence"/>
</dbReference>
<feature type="signal peptide" evidence="1">
    <location>
        <begin position="1"/>
        <end position="22"/>
    </location>
</feature>
<keyword evidence="4" id="KW-1185">Reference proteome</keyword>
<dbReference type="PROSITE" id="PS51272">
    <property type="entry name" value="SLH"/>
    <property type="match status" value="3"/>
</dbReference>
<dbReference type="RefSeq" id="WP_191204963.1">
    <property type="nucleotide sequence ID" value="NZ_JACXZA010000004.1"/>
</dbReference>
<dbReference type="PANTHER" id="PTHR43308">
    <property type="entry name" value="OUTER MEMBRANE PROTEIN ALPHA-RELATED"/>
    <property type="match status" value="1"/>
</dbReference>
<reference evidence="3 4" key="1">
    <citation type="submission" date="2020-09" db="EMBL/GenBank/DDBJ databases">
        <title>Paenibacillus sp. strain PR3 16S rRNA gene Genome sequencing and assembly.</title>
        <authorList>
            <person name="Kim J."/>
        </authorList>
    </citation>
    <scope>NUCLEOTIDE SEQUENCE [LARGE SCALE GENOMIC DNA]</scope>
    <source>
        <strain evidence="3 4">PR3</strain>
    </source>
</reference>
<evidence type="ECO:0000256" key="1">
    <source>
        <dbReference type="SAM" id="SignalP"/>
    </source>
</evidence>
<comment type="caution">
    <text evidence="3">The sequence shown here is derived from an EMBL/GenBank/DDBJ whole genome shotgun (WGS) entry which is preliminary data.</text>
</comment>
<dbReference type="PANTHER" id="PTHR43308:SF5">
    <property type="entry name" value="S-LAYER PROTEIN _ PEPTIDOGLYCAN ENDO-BETA-N-ACETYLGLUCOSAMINIDASE"/>
    <property type="match status" value="1"/>
</dbReference>
<feature type="domain" description="SLH" evidence="2">
    <location>
        <begin position="520"/>
        <end position="579"/>
    </location>
</feature>
<dbReference type="InterPro" id="IPR001119">
    <property type="entry name" value="SLH_dom"/>
</dbReference>
<proteinExistence type="predicted"/>
<dbReference type="EMBL" id="JACXZA010000004">
    <property type="protein sequence ID" value="MBD3920686.1"/>
    <property type="molecule type" value="Genomic_DNA"/>
</dbReference>
<organism evidence="3 4">
    <name type="scientific">Paenibacillus terricola</name>
    <dbReference type="NCBI Taxonomy" id="2763503"/>
    <lineage>
        <taxon>Bacteria</taxon>
        <taxon>Bacillati</taxon>
        <taxon>Bacillota</taxon>
        <taxon>Bacilli</taxon>
        <taxon>Bacillales</taxon>
        <taxon>Paenibacillaceae</taxon>
        <taxon>Paenibacillus</taxon>
    </lineage>
</organism>
<feature type="domain" description="SLH" evidence="2">
    <location>
        <begin position="649"/>
        <end position="704"/>
    </location>
</feature>
<dbReference type="InterPro" id="IPR051465">
    <property type="entry name" value="Cell_Envelope_Struct_Comp"/>
</dbReference>
<dbReference type="Pfam" id="PF00395">
    <property type="entry name" value="SLH"/>
    <property type="match status" value="3"/>
</dbReference>
<gene>
    <name evidence="3" type="ORF">H8B09_18115</name>
</gene>
<evidence type="ECO:0000259" key="2">
    <source>
        <dbReference type="PROSITE" id="PS51272"/>
    </source>
</evidence>
<evidence type="ECO:0000313" key="4">
    <source>
        <dbReference type="Proteomes" id="UP000609346"/>
    </source>
</evidence>
<feature type="domain" description="SLH" evidence="2">
    <location>
        <begin position="580"/>
        <end position="643"/>
    </location>
</feature>
<keyword evidence="1" id="KW-0732">Signal</keyword>
<evidence type="ECO:0000313" key="3">
    <source>
        <dbReference type="EMBL" id="MBD3920686.1"/>
    </source>
</evidence>